<evidence type="ECO:0000313" key="1">
    <source>
        <dbReference type="EMBL" id="CRK90087.1"/>
    </source>
</evidence>
<proteinExistence type="predicted"/>
<sequence>MYIGNTSTRILVRDIDGTLIVWLKSGLMTIKDIIIVLQILLHVSVTFQNELKLKKGINANHSNGFWRMFTISLYLTKLRILQHK</sequence>
<reference evidence="1 2" key="1">
    <citation type="submission" date="2015-04" db="EMBL/GenBank/DDBJ databases">
        <authorList>
            <person name="Syromyatnikov M.Y."/>
            <person name="Popov V.N."/>
        </authorList>
    </citation>
    <scope>NUCLEOTIDE SEQUENCE [LARGE SCALE GENOMIC DNA]</scope>
</reference>
<gene>
    <name evidence="1" type="ORF">CLUMA_CG003805</name>
</gene>
<dbReference type="Proteomes" id="UP000183832">
    <property type="component" value="Unassembled WGS sequence"/>
</dbReference>
<dbReference type="AlphaFoldDB" id="A0A1J1HPV8"/>
<organism evidence="1 2">
    <name type="scientific">Clunio marinus</name>
    <dbReference type="NCBI Taxonomy" id="568069"/>
    <lineage>
        <taxon>Eukaryota</taxon>
        <taxon>Metazoa</taxon>
        <taxon>Ecdysozoa</taxon>
        <taxon>Arthropoda</taxon>
        <taxon>Hexapoda</taxon>
        <taxon>Insecta</taxon>
        <taxon>Pterygota</taxon>
        <taxon>Neoptera</taxon>
        <taxon>Endopterygota</taxon>
        <taxon>Diptera</taxon>
        <taxon>Nematocera</taxon>
        <taxon>Chironomoidea</taxon>
        <taxon>Chironomidae</taxon>
        <taxon>Clunio</taxon>
    </lineage>
</organism>
<protein>
    <submittedName>
        <fullName evidence="1">CLUMA_CG003805, isoform A</fullName>
    </submittedName>
</protein>
<dbReference type="EMBL" id="CVRI01000016">
    <property type="protein sequence ID" value="CRK90087.1"/>
    <property type="molecule type" value="Genomic_DNA"/>
</dbReference>
<keyword evidence="2" id="KW-1185">Reference proteome</keyword>
<evidence type="ECO:0000313" key="2">
    <source>
        <dbReference type="Proteomes" id="UP000183832"/>
    </source>
</evidence>
<accession>A0A1J1HPV8</accession>
<name>A0A1J1HPV8_9DIPT</name>